<sequence>MDMDWISHLLFGLMLGAILLKDRSRQKMALVATASLLPDLDILWHHRSGLHSPLVLLTLALLTVIRNRALFAPLLVGFWSHSTLDIFLFDNSNHTIKNLANQVVTNDSLANNIEENITRYIAADGIMLFYPFSNEKFSITLNEESYTIMAGFIAAIAIFAAARLYFKEYRRR</sequence>
<accession>A0A0P8CCJ8</accession>
<feature type="transmembrane region" description="Helical" evidence="1">
    <location>
        <begin position="146"/>
        <end position="166"/>
    </location>
</feature>
<dbReference type="AlphaFoldDB" id="A0A0P8CCJ8"/>
<organism evidence="2 3">
    <name type="scientific">Candidatus Methanoperedens nitratireducens</name>
    <dbReference type="NCBI Taxonomy" id="1392998"/>
    <lineage>
        <taxon>Archaea</taxon>
        <taxon>Methanobacteriati</taxon>
        <taxon>Methanobacteriota</taxon>
        <taxon>Stenosarchaea group</taxon>
        <taxon>Methanomicrobia</taxon>
        <taxon>Methanosarcinales</taxon>
        <taxon>ANME-2 cluster</taxon>
        <taxon>Candidatus Methanoperedentaceae</taxon>
        <taxon>Candidatus Methanoperedens</taxon>
    </lineage>
</organism>
<dbReference type="EMBL" id="LKCM01000064">
    <property type="protein sequence ID" value="KPQ44667.1"/>
    <property type="molecule type" value="Genomic_DNA"/>
</dbReference>
<gene>
    <name evidence="2" type="ORF">MPEBLZ_00761</name>
</gene>
<keyword evidence="1" id="KW-1133">Transmembrane helix</keyword>
<evidence type="ECO:0000313" key="2">
    <source>
        <dbReference type="EMBL" id="KPQ44667.1"/>
    </source>
</evidence>
<keyword evidence="1" id="KW-0472">Membrane</keyword>
<proteinExistence type="predicted"/>
<comment type="caution">
    <text evidence="2">The sequence shown here is derived from an EMBL/GenBank/DDBJ whole genome shotgun (WGS) entry which is preliminary data.</text>
</comment>
<evidence type="ECO:0000313" key="3">
    <source>
        <dbReference type="Proteomes" id="UP000050360"/>
    </source>
</evidence>
<evidence type="ECO:0000256" key="1">
    <source>
        <dbReference type="SAM" id="Phobius"/>
    </source>
</evidence>
<feature type="transmembrane region" description="Helical" evidence="1">
    <location>
        <begin position="70"/>
        <end position="89"/>
    </location>
</feature>
<keyword evidence="1" id="KW-0812">Transmembrane</keyword>
<dbReference type="InterPro" id="IPR007404">
    <property type="entry name" value="YdjM-like"/>
</dbReference>
<reference evidence="2 3" key="1">
    <citation type="submission" date="2015-09" db="EMBL/GenBank/DDBJ databases">
        <title>A metagenomics-based metabolic model of nitrate-dependent anaerobic oxidation of methane by Methanoperedens-like archaea.</title>
        <authorList>
            <person name="Arshad A."/>
            <person name="Speth D.R."/>
            <person name="De Graaf R.M."/>
            <person name="Op Den Camp H.J."/>
            <person name="Jetten M.S."/>
            <person name="Welte C.U."/>
        </authorList>
    </citation>
    <scope>NUCLEOTIDE SEQUENCE [LARGE SCALE GENOMIC DNA]</scope>
</reference>
<dbReference type="Proteomes" id="UP000050360">
    <property type="component" value="Unassembled WGS sequence"/>
</dbReference>
<protein>
    <submittedName>
        <fullName evidence="2">Uncharacterized protein</fullName>
    </submittedName>
</protein>
<name>A0A0P8CCJ8_9EURY</name>
<dbReference type="Pfam" id="PF04307">
    <property type="entry name" value="YdjM"/>
    <property type="match status" value="1"/>
</dbReference>